<dbReference type="EMBL" id="FJOG01000001">
    <property type="protein sequence ID" value="CZR50396.1"/>
    <property type="molecule type" value="Genomic_DNA"/>
</dbReference>
<accession>A0A1L7WC91</accession>
<sequence length="286" mass="31946">MKFLGNYIAALVGAGIVIFLESEYSAWRLFQRRQTLFFCVCQLAILSSALFNGISAYAYFTPAVEIVPLYTVNTIVEILMVVSYPTMILLRLRLIYHLHPLVLCAPMLQGILWLVLGIYQTKFALTKDQHFYRVGYILQLTGMVLLMVQDVIINVFFIRVARKNFSDVIHIRYVIAVNMMVIALQIASAALTIGFFYIDNSALKIIPVIEPIKVSPAASVDWNCAAGGGPGHNGLRKVHANFNKVFRKNQLTVDPGWCAISACEGLVFGFGNDASHRQTETAFARD</sequence>
<feature type="transmembrane region" description="Helical" evidence="1">
    <location>
        <begin position="66"/>
        <end position="84"/>
    </location>
</feature>
<feature type="transmembrane region" description="Helical" evidence="1">
    <location>
        <begin position="173"/>
        <end position="198"/>
    </location>
</feature>
<dbReference type="OrthoDB" id="3539802at2759"/>
<keyword evidence="1" id="KW-1133">Transmembrane helix</keyword>
<keyword evidence="1" id="KW-0812">Transmembrane</keyword>
<feature type="transmembrane region" description="Helical" evidence="1">
    <location>
        <begin position="136"/>
        <end position="161"/>
    </location>
</feature>
<evidence type="ECO:0000313" key="2">
    <source>
        <dbReference type="EMBL" id="CZR50396.1"/>
    </source>
</evidence>
<name>A0A1L7WC91_9HELO</name>
<evidence type="ECO:0000256" key="1">
    <source>
        <dbReference type="SAM" id="Phobius"/>
    </source>
</evidence>
<protein>
    <submittedName>
        <fullName evidence="2">Uncharacterized protein</fullName>
    </submittedName>
</protein>
<dbReference type="Proteomes" id="UP000184330">
    <property type="component" value="Unassembled WGS sequence"/>
</dbReference>
<evidence type="ECO:0000313" key="3">
    <source>
        <dbReference type="Proteomes" id="UP000184330"/>
    </source>
</evidence>
<feature type="transmembrane region" description="Helical" evidence="1">
    <location>
        <begin position="36"/>
        <end position="60"/>
    </location>
</feature>
<gene>
    <name evidence="2" type="ORF">PAC_00268</name>
</gene>
<keyword evidence="1" id="KW-0472">Membrane</keyword>
<proteinExistence type="predicted"/>
<feature type="transmembrane region" description="Helical" evidence="1">
    <location>
        <begin position="96"/>
        <end position="116"/>
    </location>
</feature>
<organism evidence="2 3">
    <name type="scientific">Phialocephala subalpina</name>
    <dbReference type="NCBI Taxonomy" id="576137"/>
    <lineage>
        <taxon>Eukaryota</taxon>
        <taxon>Fungi</taxon>
        <taxon>Dikarya</taxon>
        <taxon>Ascomycota</taxon>
        <taxon>Pezizomycotina</taxon>
        <taxon>Leotiomycetes</taxon>
        <taxon>Helotiales</taxon>
        <taxon>Mollisiaceae</taxon>
        <taxon>Phialocephala</taxon>
        <taxon>Phialocephala fortinii species complex</taxon>
    </lineage>
</organism>
<dbReference type="AlphaFoldDB" id="A0A1L7WC91"/>
<keyword evidence="3" id="KW-1185">Reference proteome</keyword>
<feature type="transmembrane region" description="Helical" evidence="1">
    <location>
        <begin position="6"/>
        <end position="24"/>
    </location>
</feature>
<reference evidence="2 3" key="1">
    <citation type="submission" date="2016-03" db="EMBL/GenBank/DDBJ databases">
        <authorList>
            <person name="Ploux O."/>
        </authorList>
    </citation>
    <scope>NUCLEOTIDE SEQUENCE [LARGE SCALE GENOMIC DNA]</scope>
    <source>
        <strain evidence="2 3">UAMH 11012</strain>
    </source>
</reference>